<accession>A3V1E1</accession>
<gene>
    <name evidence="1" type="ORF">SKA53_09789</name>
</gene>
<reference evidence="1 2" key="1">
    <citation type="submission" date="2006-01" db="EMBL/GenBank/DDBJ databases">
        <authorList>
            <person name="Hagstrom A."/>
            <person name="Ferriera S."/>
            <person name="Johnson J."/>
            <person name="Kravitz S."/>
            <person name="Halpern A."/>
            <person name="Remington K."/>
            <person name="Beeson K."/>
            <person name="Tran B."/>
            <person name="Rogers Y.-H."/>
            <person name="Friedman R."/>
            <person name="Venter J.C."/>
        </authorList>
    </citation>
    <scope>NUCLEOTIDE SEQUENCE [LARGE SCALE GENOMIC DNA]</scope>
    <source>
        <strain evidence="1 2">SKA53</strain>
    </source>
</reference>
<name>A3V1E1_9RHOB</name>
<dbReference type="Proteomes" id="UP000004507">
    <property type="component" value="Unassembled WGS sequence"/>
</dbReference>
<comment type="caution">
    <text evidence="1">The sequence shown here is derived from an EMBL/GenBank/DDBJ whole genome shotgun (WGS) entry which is preliminary data.</text>
</comment>
<dbReference type="HOGENOM" id="CLU_2753050_0_0_5"/>
<keyword evidence="2" id="KW-1185">Reference proteome</keyword>
<dbReference type="RefSeq" id="WP_007205908.1">
    <property type="nucleotide sequence ID" value="NZ_CH672414.1"/>
</dbReference>
<proteinExistence type="predicted"/>
<evidence type="ECO:0000313" key="1">
    <source>
        <dbReference type="EMBL" id="EAQ08006.1"/>
    </source>
</evidence>
<organism evidence="1 2">
    <name type="scientific">Yoonia vestfoldensis SKA53</name>
    <dbReference type="NCBI Taxonomy" id="314232"/>
    <lineage>
        <taxon>Bacteria</taxon>
        <taxon>Pseudomonadati</taxon>
        <taxon>Pseudomonadota</taxon>
        <taxon>Alphaproteobacteria</taxon>
        <taxon>Rhodobacterales</taxon>
        <taxon>Paracoccaceae</taxon>
        <taxon>Yoonia</taxon>
    </lineage>
</organism>
<dbReference type="STRING" id="314232.SKA53_09789"/>
<dbReference type="AlphaFoldDB" id="A3V1E1"/>
<sequence>MTSIGTTGHGLRLALLPVLLLIALFAGLPGDAALVMPVVSHVNHPVAPAVADTSGRHPAIIIPPPRAVLV</sequence>
<evidence type="ECO:0000313" key="2">
    <source>
        <dbReference type="Proteomes" id="UP000004507"/>
    </source>
</evidence>
<protein>
    <submittedName>
        <fullName evidence="1">Uncharacterized protein</fullName>
    </submittedName>
</protein>
<dbReference type="EMBL" id="AAMS01000001">
    <property type="protein sequence ID" value="EAQ08006.1"/>
    <property type="molecule type" value="Genomic_DNA"/>
</dbReference>